<sequence>MNELFMFQNIDGVELMVAPGDFVEFVKESGYDGSIELEELMVVLDDWIEE</sequence>
<proteinExistence type="predicted"/>
<protein>
    <submittedName>
        <fullName evidence="1">Uncharacterized protein</fullName>
    </submittedName>
</protein>
<dbReference type="EMBL" id="LR796981">
    <property type="protein sequence ID" value="CAB4179444.1"/>
    <property type="molecule type" value="Genomic_DNA"/>
</dbReference>
<organism evidence="1">
    <name type="scientific">uncultured Caudovirales phage</name>
    <dbReference type="NCBI Taxonomy" id="2100421"/>
    <lineage>
        <taxon>Viruses</taxon>
        <taxon>Duplodnaviria</taxon>
        <taxon>Heunggongvirae</taxon>
        <taxon>Uroviricota</taxon>
        <taxon>Caudoviricetes</taxon>
        <taxon>Peduoviridae</taxon>
        <taxon>Maltschvirus</taxon>
        <taxon>Maltschvirus maltsch</taxon>
    </lineage>
</organism>
<gene>
    <name evidence="1" type="ORF">UFOVP1033_125</name>
    <name evidence="2" type="ORF">UFOVP1631_125</name>
</gene>
<reference evidence="1" key="1">
    <citation type="submission" date="2020-05" db="EMBL/GenBank/DDBJ databases">
        <authorList>
            <person name="Chiriac C."/>
            <person name="Salcher M."/>
            <person name="Ghai R."/>
            <person name="Kavagutti S V."/>
        </authorList>
    </citation>
    <scope>NUCLEOTIDE SEQUENCE</scope>
</reference>
<name>A0A6J5QIL4_9CAUD</name>
<accession>A0A6J5QIL4</accession>
<dbReference type="EMBL" id="LR797501">
    <property type="protein sequence ID" value="CAB4220986.1"/>
    <property type="molecule type" value="Genomic_DNA"/>
</dbReference>
<evidence type="ECO:0000313" key="2">
    <source>
        <dbReference type="EMBL" id="CAB4220986.1"/>
    </source>
</evidence>
<evidence type="ECO:0000313" key="1">
    <source>
        <dbReference type="EMBL" id="CAB4179444.1"/>
    </source>
</evidence>